<evidence type="ECO:0000256" key="1">
    <source>
        <dbReference type="ARBA" id="ARBA00022490"/>
    </source>
</evidence>
<keyword evidence="2 8" id="KW-0808">Transferase</keyword>
<comment type="function">
    <text evidence="8">Transfers a GMP moiety from GTP to Mo-molybdopterin (Mo-MPT) cofactor (Moco or molybdenum cofactor) to form Mo-molybdopterin guanine dinucleotide (Mo-MGD) cofactor.</text>
</comment>
<accession>B9M614</accession>
<keyword evidence="5 8" id="KW-0460">Magnesium</keyword>
<dbReference type="eggNOG" id="COG0746">
    <property type="taxonomic scope" value="Bacteria"/>
</dbReference>
<dbReference type="GO" id="GO:0006777">
    <property type="term" value="P:Mo-molybdopterin cofactor biosynthetic process"/>
    <property type="evidence" value="ECO:0007669"/>
    <property type="project" value="UniProtKB-KW"/>
</dbReference>
<comment type="catalytic activity">
    <reaction evidence="8">
        <text>Mo-molybdopterin + GTP + H(+) = Mo-molybdopterin guanine dinucleotide + diphosphate</text>
        <dbReference type="Rhea" id="RHEA:34243"/>
        <dbReference type="ChEBI" id="CHEBI:15378"/>
        <dbReference type="ChEBI" id="CHEBI:33019"/>
        <dbReference type="ChEBI" id="CHEBI:37565"/>
        <dbReference type="ChEBI" id="CHEBI:71302"/>
        <dbReference type="ChEBI" id="CHEBI:71310"/>
        <dbReference type="EC" id="2.7.7.77"/>
    </reaction>
</comment>
<evidence type="ECO:0000313" key="11">
    <source>
        <dbReference type="Proteomes" id="UP000007721"/>
    </source>
</evidence>
<dbReference type="GO" id="GO:0005737">
    <property type="term" value="C:cytoplasm"/>
    <property type="evidence" value="ECO:0007669"/>
    <property type="project" value="UniProtKB-SubCell"/>
</dbReference>
<comment type="subcellular location">
    <subcellularLocation>
        <location evidence="8">Cytoplasm</location>
    </subcellularLocation>
</comment>
<keyword evidence="10" id="KW-0548">Nucleotidyltransferase</keyword>
<dbReference type="PANTHER" id="PTHR19136:SF81">
    <property type="entry name" value="MOLYBDENUM COFACTOR GUANYLYLTRANSFERASE"/>
    <property type="match status" value="1"/>
</dbReference>
<evidence type="ECO:0000259" key="9">
    <source>
        <dbReference type="Pfam" id="PF12804"/>
    </source>
</evidence>
<feature type="binding site" evidence="8">
    <location>
        <begin position="18"/>
        <end position="20"/>
    </location>
    <ligand>
        <name>GTP</name>
        <dbReference type="ChEBI" id="CHEBI:37565"/>
    </ligand>
</feature>
<dbReference type="AlphaFoldDB" id="B9M614"/>
<dbReference type="STRING" id="316067.Geob_1637"/>
<dbReference type="InterPro" id="IPR013482">
    <property type="entry name" value="Molybde_CF_guanTrfase"/>
</dbReference>
<feature type="domain" description="MobA-like NTP transferase" evidence="9">
    <location>
        <begin position="15"/>
        <end position="160"/>
    </location>
</feature>
<dbReference type="SUPFAM" id="SSF53448">
    <property type="entry name" value="Nucleotide-diphospho-sugar transferases"/>
    <property type="match status" value="1"/>
</dbReference>
<dbReference type="EC" id="2.7.7.77" evidence="8"/>
<evidence type="ECO:0000256" key="4">
    <source>
        <dbReference type="ARBA" id="ARBA00022741"/>
    </source>
</evidence>
<dbReference type="GO" id="GO:0061603">
    <property type="term" value="F:molybdenum cofactor guanylyltransferase activity"/>
    <property type="evidence" value="ECO:0007669"/>
    <property type="project" value="UniProtKB-EC"/>
</dbReference>
<dbReference type="PANTHER" id="PTHR19136">
    <property type="entry name" value="MOLYBDENUM COFACTOR GUANYLYLTRANSFERASE"/>
    <property type="match status" value="1"/>
</dbReference>
<feature type="binding site" evidence="8">
    <location>
        <position position="104"/>
    </location>
    <ligand>
        <name>Mg(2+)</name>
        <dbReference type="ChEBI" id="CHEBI:18420"/>
    </ligand>
</feature>
<dbReference type="OrthoDB" id="9788394at2"/>
<feature type="binding site" evidence="8">
    <location>
        <position position="75"/>
    </location>
    <ligand>
        <name>GTP</name>
        <dbReference type="ChEBI" id="CHEBI:37565"/>
    </ligand>
</feature>
<evidence type="ECO:0000256" key="3">
    <source>
        <dbReference type="ARBA" id="ARBA00022723"/>
    </source>
</evidence>
<keyword evidence="11" id="KW-1185">Reference proteome</keyword>
<dbReference type="HOGENOM" id="CLU_055597_2_1_7"/>
<reference evidence="10 11" key="1">
    <citation type="submission" date="2009-01" db="EMBL/GenBank/DDBJ databases">
        <title>Complete sequence of Geobacter sp. FRC-32.</title>
        <authorList>
            <consortium name="US DOE Joint Genome Institute"/>
            <person name="Lucas S."/>
            <person name="Copeland A."/>
            <person name="Lapidus A."/>
            <person name="Glavina del Rio T."/>
            <person name="Dalin E."/>
            <person name="Tice H."/>
            <person name="Bruce D."/>
            <person name="Goodwin L."/>
            <person name="Pitluck S."/>
            <person name="Saunders E."/>
            <person name="Brettin T."/>
            <person name="Detter J.C."/>
            <person name="Han C."/>
            <person name="Larimer F."/>
            <person name="Land M."/>
            <person name="Hauser L."/>
            <person name="Kyrpides N."/>
            <person name="Ovchinnikova G."/>
            <person name="Kostka J."/>
            <person name="Richardson P."/>
        </authorList>
    </citation>
    <scope>NUCLEOTIDE SEQUENCE [LARGE SCALE GENOMIC DNA]</scope>
    <source>
        <strain evidence="11">DSM 22248 / JCM 15807 / FRC-32</strain>
    </source>
</reference>
<dbReference type="HAMAP" id="MF_00316">
    <property type="entry name" value="MobA"/>
    <property type="match status" value="1"/>
</dbReference>
<dbReference type="KEGG" id="geo:Geob_1637"/>
<dbReference type="CDD" id="cd02503">
    <property type="entry name" value="MobA"/>
    <property type="match status" value="1"/>
</dbReference>
<proteinExistence type="inferred from homology"/>
<dbReference type="RefSeq" id="WP_012646724.1">
    <property type="nucleotide sequence ID" value="NC_011979.1"/>
</dbReference>
<comment type="caution">
    <text evidence="8">Lacks conserved residue(s) required for the propagation of feature annotation.</text>
</comment>
<dbReference type="Gene3D" id="3.90.550.10">
    <property type="entry name" value="Spore Coat Polysaccharide Biosynthesis Protein SpsA, Chain A"/>
    <property type="match status" value="1"/>
</dbReference>
<dbReference type="GO" id="GO:0046872">
    <property type="term" value="F:metal ion binding"/>
    <property type="evidence" value="ECO:0007669"/>
    <property type="project" value="UniProtKB-KW"/>
</dbReference>
<name>B9M614_GEODF</name>
<dbReference type="Pfam" id="PF12804">
    <property type="entry name" value="NTP_transf_3"/>
    <property type="match status" value="1"/>
</dbReference>
<keyword evidence="4 8" id="KW-0547">Nucleotide-binding</keyword>
<dbReference type="GO" id="GO:0005525">
    <property type="term" value="F:GTP binding"/>
    <property type="evidence" value="ECO:0007669"/>
    <property type="project" value="UniProtKB-UniRule"/>
</dbReference>
<comment type="similarity">
    <text evidence="8">Belongs to the MobA family.</text>
</comment>
<dbReference type="Proteomes" id="UP000007721">
    <property type="component" value="Chromosome"/>
</dbReference>
<keyword evidence="3 8" id="KW-0479">Metal-binding</keyword>
<comment type="domain">
    <text evidence="8">The N-terminal domain determines nucleotide recognition and specific binding, while the C-terminal domain determines the specific binding to the target protein.</text>
</comment>
<evidence type="ECO:0000256" key="2">
    <source>
        <dbReference type="ARBA" id="ARBA00022679"/>
    </source>
</evidence>
<evidence type="ECO:0000256" key="8">
    <source>
        <dbReference type="HAMAP-Rule" id="MF_00316"/>
    </source>
</evidence>
<evidence type="ECO:0000313" key="10">
    <source>
        <dbReference type="EMBL" id="ACM19995.1"/>
    </source>
</evidence>
<feature type="binding site" evidence="8">
    <location>
        <position position="30"/>
    </location>
    <ligand>
        <name>GTP</name>
        <dbReference type="ChEBI" id="CHEBI:37565"/>
    </ligand>
</feature>
<dbReference type="EMBL" id="CP001390">
    <property type="protein sequence ID" value="ACM19995.1"/>
    <property type="molecule type" value="Genomic_DNA"/>
</dbReference>
<evidence type="ECO:0000256" key="5">
    <source>
        <dbReference type="ARBA" id="ARBA00022842"/>
    </source>
</evidence>
<organism evidence="10 11">
    <name type="scientific">Geotalea daltonii (strain DSM 22248 / JCM 15807 / FRC-32)</name>
    <name type="common">Geobacter daltonii</name>
    <dbReference type="NCBI Taxonomy" id="316067"/>
    <lineage>
        <taxon>Bacteria</taxon>
        <taxon>Pseudomonadati</taxon>
        <taxon>Thermodesulfobacteriota</taxon>
        <taxon>Desulfuromonadia</taxon>
        <taxon>Geobacterales</taxon>
        <taxon>Geobacteraceae</taxon>
        <taxon>Geotalea</taxon>
    </lineage>
</organism>
<comment type="cofactor">
    <cofactor evidence="8">
        <name>Mg(2+)</name>
        <dbReference type="ChEBI" id="CHEBI:18420"/>
    </cofactor>
</comment>
<dbReference type="InterPro" id="IPR029044">
    <property type="entry name" value="Nucleotide-diphossugar_trans"/>
</dbReference>
<keyword evidence="7 8" id="KW-0501">Molybdenum cofactor biosynthesis</keyword>
<dbReference type="InterPro" id="IPR025877">
    <property type="entry name" value="MobA-like_NTP_Trfase"/>
</dbReference>
<feature type="binding site" evidence="8">
    <location>
        <position position="104"/>
    </location>
    <ligand>
        <name>GTP</name>
        <dbReference type="ChEBI" id="CHEBI:37565"/>
    </ligand>
</feature>
<keyword evidence="6 8" id="KW-0342">GTP-binding</keyword>
<evidence type="ECO:0000256" key="6">
    <source>
        <dbReference type="ARBA" id="ARBA00023134"/>
    </source>
</evidence>
<keyword evidence="1 8" id="KW-0963">Cytoplasm</keyword>
<protein>
    <recommendedName>
        <fullName evidence="8">Probable molybdenum cofactor guanylyltransferase</fullName>
        <shortName evidence="8">MoCo guanylyltransferase</shortName>
        <ecNumber evidence="8">2.7.7.77</ecNumber>
    </recommendedName>
    <alternativeName>
        <fullName evidence="8">GTP:molybdopterin guanylyltransferase</fullName>
    </alternativeName>
    <alternativeName>
        <fullName evidence="8">Mo-MPT guanylyltransferase</fullName>
    </alternativeName>
    <alternativeName>
        <fullName evidence="8">Molybdopterin guanylyltransferase</fullName>
    </alternativeName>
    <alternativeName>
        <fullName evidence="8">Molybdopterin-guanine dinucleotide synthase</fullName>
        <shortName evidence="8">MGD synthase</shortName>
    </alternativeName>
</protein>
<evidence type="ECO:0000256" key="7">
    <source>
        <dbReference type="ARBA" id="ARBA00023150"/>
    </source>
</evidence>
<sequence length="220" mass="23647">MNFIDLSNQSTNVTGVILAGGASSRMGSNKALLPYRGGRFIEAIHRQLARHFAEIIVVTNTPQQYSFLPCRTVCDLFPGMGALAGIHAGLFHSTTPAIFAVACDMPYLDDELIRYLTSRYNPAGVVIPESDGGLEPLHAVYGRGCLGGMEKSLAAGKKRVVSFFDGVPVEVVPAGLVACFDGGFNSFRNINTPADYFSLRGEQTVVHSSDNSSAISKRRE</sequence>
<gene>
    <name evidence="8" type="primary">mobA</name>
    <name evidence="10" type="synonym">mobA-1</name>
    <name evidence="10" type="ordered locus">Geob_1637</name>
</gene>